<dbReference type="InterPro" id="IPR021678">
    <property type="entry name" value="DUF3263"/>
</dbReference>
<reference evidence="1 2" key="1">
    <citation type="journal article" date="2019" name="Environ. Microbiol.">
        <title>Species interactions and distinct microbial communities in high Arctic permafrost affected cryosols are associated with the CH4 and CO2 gas fluxes.</title>
        <authorList>
            <person name="Altshuler I."/>
            <person name="Hamel J."/>
            <person name="Turney S."/>
            <person name="Magnuson E."/>
            <person name="Levesque R."/>
            <person name="Greer C."/>
            <person name="Whyte L.G."/>
        </authorList>
    </citation>
    <scope>NUCLEOTIDE SEQUENCE [LARGE SCALE GENOMIC DNA]</scope>
    <source>
        <strain evidence="1 2">S9.3A</strain>
    </source>
</reference>
<evidence type="ECO:0000313" key="2">
    <source>
        <dbReference type="Proteomes" id="UP000317722"/>
    </source>
</evidence>
<accession>A0A502CKW0</accession>
<keyword evidence="2" id="KW-1185">Reference proteome</keyword>
<comment type="caution">
    <text evidence="1">The sequence shown here is derived from an EMBL/GenBank/DDBJ whole genome shotgun (WGS) entry which is preliminary data.</text>
</comment>
<organism evidence="1 2">
    <name type="scientific">Pedococcus bigeumensis</name>
    <dbReference type="NCBI Taxonomy" id="433644"/>
    <lineage>
        <taxon>Bacteria</taxon>
        <taxon>Bacillati</taxon>
        <taxon>Actinomycetota</taxon>
        <taxon>Actinomycetes</taxon>
        <taxon>Micrococcales</taxon>
        <taxon>Intrasporangiaceae</taxon>
        <taxon>Pedococcus</taxon>
    </lineage>
</organism>
<dbReference type="EMBL" id="RCZM01000007">
    <property type="protein sequence ID" value="TPG13463.1"/>
    <property type="molecule type" value="Genomic_DNA"/>
</dbReference>
<dbReference type="Proteomes" id="UP000317722">
    <property type="component" value="Unassembled WGS sequence"/>
</dbReference>
<protein>
    <submittedName>
        <fullName evidence="1">DUF3263 domain-containing protein</fullName>
    </submittedName>
</protein>
<sequence>MVVPSQCQGPGRLATLGMSVSEYRRRLIAIAVRPEAMAYDPLTVRRIRRRLVPSSRAQVVGR</sequence>
<gene>
    <name evidence="1" type="ORF">EAH86_19025</name>
</gene>
<dbReference type="AlphaFoldDB" id="A0A502CKW0"/>
<proteinExistence type="predicted"/>
<dbReference type="Pfam" id="PF11662">
    <property type="entry name" value="DUF3263"/>
    <property type="match status" value="1"/>
</dbReference>
<evidence type="ECO:0000313" key="1">
    <source>
        <dbReference type="EMBL" id="TPG13463.1"/>
    </source>
</evidence>
<name>A0A502CKW0_9MICO</name>